<gene>
    <name evidence="1" type="ORF">F0145_19455</name>
</gene>
<accession>A0A5M6D385</accession>
<name>A0A5M6D385_9BACT</name>
<comment type="caution">
    <text evidence="1">The sequence shown here is derived from an EMBL/GenBank/DDBJ whole genome shotgun (WGS) entry which is preliminary data.</text>
</comment>
<dbReference type="RefSeq" id="WP_150091089.1">
    <property type="nucleotide sequence ID" value="NZ_VWSF01000019.1"/>
</dbReference>
<keyword evidence="2" id="KW-1185">Reference proteome</keyword>
<evidence type="ECO:0008006" key="3">
    <source>
        <dbReference type="Google" id="ProtNLM"/>
    </source>
</evidence>
<organism evidence="1 2">
    <name type="scientific">Adhaeribacter rhizoryzae</name>
    <dbReference type="NCBI Taxonomy" id="2607907"/>
    <lineage>
        <taxon>Bacteria</taxon>
        <taxon>Pseudomonadati</taxon>
        <taxon>Bacteroidota</taxon>
        <taxon>Cytophagia</taxon>
        <taxon>Cytophagales</taxon>
        <taxon>Hymenobacteraceae</taxon>
        <taxon>Adhaeribacter</taxon>
    </lineage>
</organism>
<evidence type="ECO:0000313" key="1">
    <source>
        <dbReference type="EMBL" id="KAA5541967.1"/>
    </source>
</evidence>
<dbReference type="AlphaFoldDB" id="A0A5M6D385"/>
<evidence type="ECO:0000313" key="2">
    <source>
        <dbReference type="Proteomes" id="UP000323426"/>
    </source>
</evidence>
<proteinExistence type="predicted"/>
<dbReference type="EMBL" id="VWSF01000019">
    <property type="protein sequence ID" value="KAA5541967.1"/>
    <property type="molecule type" value="Genomic_DNA"/>
</dbReference>
<dbReference type="Proteomes" id="UP000323426">
    <property type="component" value="Unassembled WGS sequence"/>
</dbReference>
<protein>
    <recommendedName>
        <fullName evidence="3">XRE family transcriptional regulator</fullName>
    </recommendedName>
</protein>
<reference evidence="1 2" key="1">
    <citation type="submission" date="2019-09" db="EMBL/GenBank/DDBJ databases">
        <title>Genome sequence and assembly of Adhaeribacter sp.</title>
        <authorList>
            <person name="Chhetri G."/>
        </authorList>
    </citation>
    <scope>NUCLEOTIDE SEQUENCE [LARGE SCALE GENOMIC DNA]</scope>
    <source>
        <strain evidence="1 2">DK36</strain>
    </source>
</reference>
<sequence>MSEINFDDDLRYVKAKIGLETGKIKSLEELFKIIPITHVARKLKLNTVRFQAKIKDPSTFRVSELQAFAKLINVEFLTFIAFIYPPPVEPGKN</sequence>